<dbReference type="Proteomes" id="UP000663865">
    <property type="component" value="Unassembled WGS sequence"/>
</dbReference>
<dbReference type="AlphaFoldDB" id="A0A818WU10"/>
<proteinExistence type="predicted"/>
<gene>
    <name evidence="1" type="ORF">KIK155_LOCUS28486</name>
    <name evidence="2" type="ORF">TOA249_LOCUS31189</name>
</gene>
<organism evidence="1 3">
    <name type="scientific">Rotaria socialis</name>
    <dbReference type="NCBI Taxonomy" id="392032"/>
    <lineage>
        <taxon>Eukaryota</taxon>
        <taxon>Metazoa</taxon>
        <taxon>Spiralia</taxon>
        <taxon>Gnathifera</taxon>
        <taxon>Rotifera</taxon>
        <taxon>Eurotatoria</taxon>
        <taxon>Bdelloidea</taxon>
        <taxon>Philodinida</taxon>
        <taxon>Philodinidae</taxon>
        <taxon>Rotaria</taxon>
    </lineage>
</organism>
<accession>A0A818WU10</accession>
<reference evidence="1" key="1">
    <citation type="submission" date="2021-02" db="EMBL/GenBank/DDBJ databases">
        <authorList>
            <person name="Nowell W R."/>
        </authorList>
    </citation>
    <scope>NUCLEOTIDE SEQUENCE</scope>
</reference>
<evidence type="ECO:0000313" key="2">
    <source>
        <dbReference type="EMBL" id="CAF4908146.1"/>
    </source>
</evidence>
<dbReference type="EMBL" id="CAJOBS010006032">
    <property type="protein sequence ID" value="CAF4908146.1"/>
    <property type="molecule type" value="Genomic_DNA"/>
</dbReference>
<protein>
    <submittedName>
        <fullName evidence="1">Uncharacterized protein</fullName>
    </submittedName>
</protein>
<dbReference type="EMBL" id="CAJNYV010005188">
    <property type="protein sequence ID" value="CAF3729582.1"/>
    <property type="molecule type" value="Genomic_DNA"/>
</dbReference>
<name>A0A818WU10_9BILA</name>
<evidence type="ECO:0000313" key="1">
    <source>
        <dbReference type="EMBL" id="CAF3729582.1"/>
    </source>
</evidence>
<evidence type="ECO:0000313" key="3">
    <source>
        <dbReference type="Proteomes" id="UP000663865"/>
    </source>
</evidence>
<comment type="caution">
    <text evidence="1">The sequence shown here is derived from an EMBL/GenBank/DDBJ whole genome shotgun (WGS) entry which is preliminary data.</text>
</comment>
<dbReference type="Proteomes" id="UP000663838">
    <property type="component" value="Unassembled WGS sequence"/>
</dbReference>
<sequence length="81" mass="9210">MPFSVALVSSDEGSARYIDLFKQLILISAQENQREYIVHYVMADGAPGITRAQKEIFSQARRLMLGTCRSKMPRYANIQLD</sequence>